<name>A0ABR9S4R0_9BURK</name>
<organism evidence="2 3">
    <name type="scientific">Ramlibacter pallidus</name>
    <dbReference type="NCBI Taxonomy" id="2780087"/>
    <lineage>
        <taxon>Bacteria</taxon>
        <taxon>Pseudomonadati</taxon>
        <taxon>Pseudomonadota</taxon>
        <taxon>Betaproteobacteria</taxon>
        <taxon>Burkholderiales</taxon>
        <taxon>Comamonadaceae</taxon>
        <taxon>Ramlibacter</taxon>
    </lineage>
</organism>
<reference evidence="2 3" key="1">
    <citation type="submission" date="2020-10" db="EMBL/GenBank/DDBJ databases">
        <title>Ramlibacter sp. HM2 16S ribosomal RNA gene Genome sequencing and assembly.</title>
        <authorList>
            <person name="Kang M."/>
        </authorList>
    </citation>
    <scope>NUCLEOTIDE SEQUENCE [LARGE SCALE GENOMIC DNA]</scope>
    <source>
        <strain evidence="2 3">HM2</strain>
    </source>
</reference>
<accession>A0ABR9S4R0</accession>
<evidence type="ECO:0000313" key="2">
    <source>
        <dbReference type="EMBL" id="MBE7368012.1"/>
    </source>
</evidence>
<evidence type="ECO:0000313" key="3">
    <source>
        <dbReference type="Proteomes" id="UP000806285"/>
    </source>
</evidence>
<comment type="caution">
    <text evidence="2">The sequence shown here is derived from an EMBL/GenBank/DDBJ whole genome shotgun (WGS) entry which is preliminary data.</text>
</comment>
<proteinExistence type="predicted"/>
<evidence type="ECO:0000259" key="1">
    <source>
        <dbReference type="Pfam" id="PF05076"/>
    </source>
</evidence>
<dbReference type="EMBL" id="JADDIV010000003">
    <property type="protein sequence ID" value="MBE7368012.1"/>
    <property type="molecule type" value="Genomic_DNA"/>
</dbReference>
<dbReference type="InterPro" id="IPR020941">
    <property type="entry name" value="SUFU-like_domain"/>
</dbReference>
<feature type="domain" description="Suppressor of fused-like" evidence="1">
    <location>
        <begin position="66"/>
        <end position="239"/>
    </location>
</feature>
<gene>
    <name evidence="2" type="ORF">IM787_10570</name>
</gene>
<protein>
    <submittedName>
        <fullName evidence="2">Suppressor of fused domain protein</fullName>
    </submittedName>
</protein>
<keyword evidence="3" id="KW-1185">Reference proteome</keyword>
<dbReference type="Pfam" id="PF05076">
    <property type="entry name" value="SUFU"/>
    <property type="match status" value="1"/>
</dbReference>
<dbReference type="Proteomes" id="UP000806285">
    <property type="component" value="Unassembled WGS sequence"/>
</dbReference>
<sequence length="249" mass="28006">METSVSSKPEDAAKVVSLSGSPIYQHGEALPWAAPPGEEYIEQISDHIEKHLGPIETVFHELASDKVHIDVHVVRPTADFPYVRLVTSGMSDLPMRTPEDPRLPKYAELLITLPADWKLAPADMQDERWYWPIRLLKVLARLPHEFQTWLGLGHTVPNGDRAVPYAENTKFCGALVVPSVTVPEGFHTLAIPDVKEISFYAVVPIYEREMNLKLRSGLDALLERFDKHGVSDIVEPGRKDTAARRFGLW</sequence>